<dbReference type="PANTHER" id="PTHR33103:SF27">
    <property type="entry name" value="OS04G0594700 PROTEIN"/>
    <property type="match status" value="1"/>
</dbReference>
<protein>
    <submittedName>
        <fullName evidence="1">Uncharacterized protein</fullName>
    </submittedName>
</protein>
<sequence>MYLTNIVRDQKINVNSRLVGDTWNKDETNISLKLIVSKSKGVVCYAEAGEDFVNLLFSFLIVPLGFILKEMHAGSSKGCIDQLYKSIQNLDEQYLKSDYYNKMLLDPEVALVFAMRAIL</sequence>
<evidence type="ECO:0000313" key="1">
    <source>
        <dbReference type="EMBL" id="PQM36502.1"/>
    </source>
</evidence>
<organism evidence="1 2">
    <name type="scientific">Prunus yedoensis var. nudiflora</name>
    <dbReference type="NCBI Taxonomy" id="2094558"/>
    <lineage>
        <taxon>Eukaryota</taxon>
        <taxon>Viridiplantae</taxon>
        <taxon>Streptophyta</taxon>
        <taxon>Embryophyta</taxon>
        <taxon>Tracheophyta</taxon>
        <taxon>Spermatophyta</taxon>
        <taxon>Magnoliopsida</taxon>
        <taxon>eudicotyledons</taxon>
        <taxon>Gunneridae</taxon>
        <taxon>Pentapetalae</taxon>
        <taxon>rosids</taxon>
        <taxon>fabids</taxon>
        <taxon>Rosales</taxon>
        <taxon>Rosaceae</taxon>
        <taxon>Amygdaloideae</taxon>
        <taxon>Amygdaleae</taxon>
        <taxon>Prunus</taxon>
    </lineage>
</organism>
<proteinExistence type="predicted"/>
<accession>A0A314UI85</accession>
<dbReference type="PANTHER" id="PTHR33103">
    <property type="entry name" value="OS01G0153900 PROTEIN"/>
    <property type="match status" value="1"/>
</dbReference>
<name>A0A314UI85_PRUYE</name>
<dbReference type="STRING" id="2094558.A0A314UI85"/>
<dbReference type="Pfam" id="PF05056">
    <property type="entry name" value="DUF674"/>
    <property type="match status" value="1"/>
</dbReference>
<gene>
    <name evidence="1" type="ORF">Pyn_23447</name>
</gene>
<dbReference type="Proteomes" id="UP000250321">
    <property type="component" value="Unassembled WGS sequence"/>
</dbReference>
<keyword evidence="2" id="KW-1185">Reference proteome</keyword>
<dbReference type="EMBL" id="PJQY01003543">
    <property type="protein sequence ID" value="PQM36502.1"/>
    <property type="molecule type" value="Genomic_DNA"/>
</dbReference>
<comment type="caution">
    <text evidence="1">The sequence shown here is derived from an EMBL/GenBank/DDBJ whole genome shotgun (WGS) entry which is preliminary data.</text>
</comment>
<reference evidence="1 2" key="1">
    <citation type="submission" date="2018-02" db="EMBL/GenBank/DDBJ databases">
        <title>Draft genome of wild Prunus yedoensis var. nudiflora.</title>
        <authorList>
            <person name="Baek S."/>
            <person name="Kim J.-H."/>
            <person name="Choi K."/>
            <person name="Kim G.-B."/>
            <person name="Cho A."/>
            <person name="Jang H."/>
            <person name="Shin C.-H."/>
            <person name="Yu H.-J."/>
            <person name="Mun J.-H."/>
        </authorList>
    </citation>
    <scope>NUCLEOTIDE SEQUENCE [LARGE SCALE GENOMIC DNA]</scope>
    <source>
        <strain evidence="2">cv. Jeju island</strain>
        <tissue evidence="1">Leaf</tissue>
    </source>
</reference>
<dbReference type="OrthoDB" id="1277335at2759"/>
<dbReference type="AlphaFoldDB" id="A0A314UI85"/>
<evidence type="ECO:0000313" key="2">
    <source>
        <dbReference type="Proteomes" id="UP000250321"/>
    </source>
</evidence>
<dbReference type="InterPro" id="IPR007750">
    <property type="entry name" value="DUF674"/>
</dbReference>